<sequence>MRKYFGGGTGSMNVSYLYDAASNLIEMTYPDNWKVAYGYDAMNRVTCAEEGAANASNPCNSAGRRLATLTYDRQSRRDAIAYGNGTTVDYGFSARGDLTGLDLGFSGASLDYDYTYNGARQVLSETVSDETFLWMPTAANTPDESYTVNALNQYQTVGSASLDYDLNGNLVDDGEGWTYTYDASNVLRQARLNNNLVATYLYYADGTRRLKSAQGTSSRFYYHGDQEIAEYNGTYPIVSGTLLRRYVRLPGAVDDVRRAKGAPSPFASPAHS</sequence>
<keyword evidence="2" id="KW-1185">Reference proteome</keyword>
<dbReference type="Gene3D" id="2.180.10.10">
    <property type="entry name" value="RHS repeat-associated core"/>
    <property type="match status" value="2"/>
</dbReference>
<proteinExistence type="predicted"/>
<dbReference type="InterPro" id="IPR031325">
    <property type="entry name" value="RHS_repeat"/>
</dbReference>
<dbReference type="AlphaFoldDB" id="A0A8J2Y4A6"/>
<reference evidence="1" key="2">
    <citation type="submission" date="2020-09" db="EMBL/GenBank/DDBJ databases">
        <authorList>
            <person name="Sun Q."/>
            <person name="Zhou Y."/>
        </authorList>
    </citation>
    <scope>NUCLEOTIDE SEQUENCE</scope>
    <source>
        <strain evidence="1">CGMCC 1.12921</strain>
    </source>
</reference>
<dbReference type="Proteomes" id="UP000613582">
    <property type="component" value="Unassembled WGS sequence"/>
</dbReference>
<dbReference type="RefSeq" id="WP_188157886.1">
    <property type="nucleotide sequence ID" value="NZ_BMGH01000001.1"/>
</dbReference>
<name>A0A8J2Y4A6_9PROT</name>
<reference evidence="1" key="1">
    <citation type="journal article" date="2014" name="Int. J. Syst. Evol. Microbiol.">
        <title>Complete genome sequence of Corynebacterium casei LMG S-19264T (=DSM 44701T), isolated from a smear-ripened cheese.</title>
        <authorList>
            <consortium name="US DOE Joint Genome Institute (JGI-PGF)"/>
            <person name="Walter F."/>
            <person name="Albersmeier A."/>
            <person name="Kalinowski J."/>
            <person name="Ruckert C."/>
        </authorList>
    </citation>
    <scope>NUCLEOTIDE SEQUENCE</scope>
    <source>
        <strain evidence="1">CGMCC 1.12921</strain>
    </source>
</reference>
<accession>A0A8J2Y4A6</accession>
<evidence type="ECO:0000313" key="1">
    <source>
        <dbReference type="EMBL" id="GGD17039.1"/>
    </source>
</evidence>
<dbReference type="Pfam" id="PF05593">
    <property type="entry name" value="RHS_repeat"/>
    <property type="match status" value="1"/>
</dbReference>
<evidence type="ECO:0000313" key="2">
    <source>
        <dbReference type="Proteomes" id="UP000613582"/>
    </source>
</evidence>
<dbReference type="EMBL" id="BMGH01000001">
    <property type="protein sequence ID" value="GGD17039.1"/>
    <property type="molecule type" value="Genomic_DNA"/>
</dbReference>
<organism evidence="1 2">
    <name type="scientific">Aquisalinus flavus</name>
    <dbReference type="NCBI Taxonomy" id="1526572"/>
    <lineage>
        <taxon>Bacteria</taxon>
        <taxon>Pseudomonadati</taxon>
        <taxon>Pseudomonadota</taxon>
        <taxon>Alphaproteobacteria</taxon>
        <taxon>Parvularculales</taxon>
        <taxon>Parvularculaceae</taxon>
        <taxon>Aquisalinus</taxon>
    </lineage>
</organism>
<gene>
    <name evidence="1" type="ORF">GCM10011342_27260</name>
</gene>
<protein>
    <submittedName>
        <fullName evidence="1">Uncharacterized protein</fullName>
    </submittedName>
</protein>
<comment type="caution">
    <text evidence="1">The sequence shown here is derived from an EMBL/GenBank/DDBJ whole genome shotgun (WGS) entry which is preliminary data.</text>
</comment>